<dbReference type="EMBL" id="JAUTDP010000001">
    <property type="protein sequence ID" value="KAK3402600.1"/>
    <property type="molecule type" value="Genomic_DNA"/>
</dbReference>
<dbReference type="GO" id="GO:0016491">
    <property type="term" value="F:oxidoreductase activity"/>
    <property type="evidence" value="ECO:0007669"/>
    <property type="project" value="UniProtKB-KW"/>
</dbReference>
<evidence type="ECO:0000256" key="3">
    <source>
        <dbReference type="ARBA" id="ARBA00022643"/>
    </source>
</evidence>
<accession>A0AAE0PN27</accession>
<keyword evidence="4" id="KW-0560">Oxidoreductase</keyword>
<evidence type="ECO:0000313" key="7">
    <source>
        <dbReference type="Proteomes" id="UP001281003"/>
    </source>
</evidence>
<dbReference type="InterPro" id="IPR001155">
    <property type="entry name" value="OxRdtase_FMN_N"/>
</dbReference>
<dbReference type="InterPro" id="IPR013785">
    <property type="entry name" value="Aldolase_TIM"/>
</dbReference>
<organism evidence="6 7">
    <name type="scientific">Sordaria brevicollis</name>
    <dbReference type="NCBI Taxonomy" id="83679"/>
    <lineage>
        <taxon>Eukaryota</taxon>
        <taxon>Fungi</taxon>
        <taxon>Dikarya</taxon>
        <taxon>Ascomycota</taxon>
        <taxon>Pezizomycotina</taxon>
        <taxon>Sordariomycetes</taxon>
        <taxon>Sordariomycetidae</taxon>
        <taxon>Sordariales</taxon>
        <taxon>Sordariaceae</taxon>
        <taxon>Sordaria</taxon>
    </lineage>
</organism>
<comment type="similarity">
    <text evidence="1">Belongs to the NADH:flavin oxidoreductase/NADH oxidase family.</text>
</comment>
<evidence type="ECO:0000256" key="1">
    <source>
        <dbReference type="ARBA" id="ARBA00005979"/>
    </source>
</evidence>
<feature type="domain" description="NADH:flavin oxidoreductase/NADH oxidase N-terminal" evidence="5">
    <location>
        <begin position="9"/>
        <end position="297"/>
    </location>
</feature>
<dbReference type="GO" id="GO:0010181">
    <property type="term" value="F:FMN binding"/>
    <property type="evidence" value="ECO:0007669"/>
    <property type="project" value="InterPro"/>
</dbReference>
<gene>
    <name evidence="6" type="ORF">B0T20DRAFT_398710</name>
</gene>
<evidence type="ECO:0000256" key="4">
    <source>
        <dbReference type="ARBA" id="ARBA00023002"/>
    </source>
</evidence>
<dbReference type="Gene3D" id="3.20.20.70">
    <property type="entry name" value="Aldolase class I"/>
    <property type="match status" value="1"/>
</dbReference>
<reference evidence="6" key="2">
    <citation type="submission" date="2023-07" db="EMBL/GenBank/DDBJ databases">
        <authorList>
            <consortium name="Lawrence Berkeley National Laboratory"/>
            <person name="Haridas S."/>
            <person name="Hensen N."/>
            <person name="Bonometti L."/>
            <person name="Westerberg I."/>
            <person name="Brannstrom I.O."/>
            <person name="Guillou S."/>
            <person name="Cros-Aarteil S."/>
            <person name="Calhoun S."/>
            <person name="Kuo A."/>
            <person name="Mondo S."/>
            <person name="Pangilinan J."/>
            <person name="Riley R."/>
            <person name="LaButti K."/>
            <person name="Andreopoulos B."/>
            <person name="Lipzen A."/>
            <person name="Chen C."/>
            <person name="Yanf M."/>
            <person name="Daum C."/>
            <person name="Ng V."/>
            <person name="Clum A."/>
            <person name="Steindorff A."/>
            <person name="Ohm R."/>
            <person name="Martin F."/>
            <person name="Silar P."/>
            <person name="Natvig D."/>
            <person name="Lalanne C."/>
            <person name="Gautier V."/>
            <person name="Ament-velasquez S.L."/>
            <person name="Kruys A."/>
            <person name="Hutchinson M.I."/>
            <person name="Powell A.J."/>
            <person name="Barry K."/>
            <person name="Miller A.N."/>
            <person name="Grigoriev I.V."/>
            <person name="Debuchy R."/>
            <person name="Gladieux P."/>
            <person name="Thoren M.H."/>
            <person name="Johannesson H."/>
        </authorList>
    </citation>
    <scope>NUCLEOTIDE SEQUENCE</scope>
    <source>
        <strain evidence="6">FGSC 1904</strain>
    </source>
</reference>
<dbReference type="PANTHER" id="PTHR43656">
    <property type="entry name" value="BINDING OXIDOREDUCTASE, PUTATIVE (AFU_ORTHOLOGUE AFUA_2G08260)-RELATED"/>
    <property type="match status" value="1"/>
</dbReference>
<dbReference type="SUPFAM" id="SSF51395">
    <property type="entry name" value="FMN-linked oxidoreductases"/>
    <property type="match status" value="1"/>
</dbReference>
<reference evidence="6" key="1">
    <citation type="journal article" date="2023" name="Mol. Phylogenet. Evol.">
        <title>Genome-scale phylogeny and comparative genomics of the fungal order Sordariales.</title>
        <authorList>
            <person name="Hensen N."/>
            <person name="Bonometti L."/>
            <person name="Westerberg I."/>
            <person name="Brannstrom I.O."/>
            <person name="Guillou S."/>
            <person name="Cros-Aarteil S."/>
            <person name="Calhoun S."/>
            <person name="Haridas S."/>
            <person name="Kuo A."/>
            <person name="Mondo S."/>
            <person name="Pangilinan J."/>
            <person name="Riley R."/>
            <person name="LaButti K."/>
            <person name="Andreopoulos B."/>
            <person name="Lipzen A."/>
            <person name="Chen C."/>
            <person name="Yan M."/>
            <person name="Daum C."/>
            <person name="Ng V."/>
            <person name="Clum A."/>
            <person name="Steindorff A."/>
            <person name="Ohm R.A."/>
            <person name="Martin F."/>
            <person name="Silar P."/>
            <person name="Natvig D.O."/>
            <person name="Lalanne C."/>
            <person name="Gautier V."/>
            <person name="Ament-Velasquez S.L."/>
            <person name="Kruys A."/>
            <person name="Hutchinson M.I."/>
            <person name="Powell A.J."/>
            <person name="Barry K."/>
            <person name="Miller A.N."/>
            <person name="Grigoriev I.V."/>
            <person name="Debuchy R."/>
            <person name="Gladieux P."/>
            <person name="Hiltunen Thoren M."/>
            <person name="Johannesson H."/>
        </authorList>
    </citation>
    <scope>NUCLEOTIDE SEQUENCE</scope>
    <source>
        <strain evidence="6">FGSC 1904</strain>
    </source>
</reference>
<protein>
    <recommendedName>
        <fullName evidence="5">NADH:flavin oxidoreductase/NADH oxidase N-terminal domain-containing protein</fullName>
    </recommendedName>
</protein>
<dbReference type="Pfam" id="PF00724">
    <property type="entry name" value="Oxidored_FMN"/>
    <property type="match status" value="1"/>
</dbReference>
<evidence type="ECO:0000256" key="2">
    <source>
        <dbReference type="ARBA" id="ARBA00022630"/>
    </source>
</evidence>
<evidence type="ECO:0000259" key="5">
    <source>
        <dbReference type="Pfam" id="PF00724"/>
    </source>
</evidence>
<evidence type="ECO:0000313" key="6">
    <source>
        <dbReference type="EMBL" id="KAK3402600.1"/>
    </source>
</evidence>
<dbReference type="AlphaFoldDB" id="A0AAE0PN27"/>
<proteinExistence type="inferred from homology"/>
<dbReference type="Proteomes" id="UP001281003">
    <property type="component" value="Unassembled WGS sequence"/>
</dbReference>
<keyword evidence="3" id="KW-0288">FMN</keyword>
<keyword evidence="2" id="KW-0285">Flavoprotein</keyword>
<comment type="caution">
    <text evidence="6">The sequence shown here is derived from an EMBL/GenBank/DDBJ whole genome shotgun (WGS) entry which is preliminary data.</text>
</comment>
<keyword evidence="7" id="KW-1185">Reference proteome</keyword>
<dbReference type="PANTHER" id="PTHR43656:SF2">
    <property type="entry name" value="BINDING OXIDOREDUCTASE, PUTATIVE (AFU_ORTHOLOGUE AFUA_2G08260)-RELATED"/>
    <property type="match status" value="1"/>
</dbReference>
<dbReference type="CDD" id="cd04733">
    <property type="entry name" value="OYE_like_2_FMN"/>
    <property type="match status" value="1"/>
</dbReference>
<sequence>MASTKDLHLSQPLTLPNGLVLPNRLIKAAMAEQLGFGNHLPNPDLSRVYSVWARGQWGMILTGNVQVDHAHKGDAHDISPDHPGTTPEQTLTAFKAWAEEARLGGGESKTPVVVQINHPGRQSPMGAGTRGLFEKAVAPSAVPLVLGEGLVPRLASRLLFGTPRELSKEEIKEVVRKFGYTARLTAEAGFQGVEIHAAHGYLLAQFLSKKTNKRGDEYGGSAEGRARVVGEIIEEIRRQVKEAVGEEEARKFVVGIKLNSADWQAGRGTDEKETDTTEEVLRQIELFEQWGVDFVEVSGGSYEDPQVCFSSLFWSRQDGLLTRTTEKMANGPQVKAKSERTKAREAFFLEFAKIIRTKFPKLPLMVTGGFRTRQGMEAALAANDCDMIGIGRPAIINPSLPANLILNPEVPDADAKLTDKKVEPHWIFEKLGMKSIVGAGAEIGWYVGELKKLAKF</sequence>
<name>A0AAE0PN27_SORBR</name>
<dbReference type="InterPro" id="IPR051799">
    <property type="entry name" value="NADH_flavin_oxidoreductase"/>
</dbReference>